<comment type="caution">
    <text evidence="2">The sequence shown here is derived from an EMBL/GenBank/DDBJ whole genome shotgun (WGS) entry which is preliminary data.</text>
</comment>
<evidence type="ECO:0000313" key="2">
    <source>
        <dbReference type="EMBL" id="KAK4234615.1"/>
    </source>
</evidence>
<dbReference type="InterPro" id="IPR036291">
    <property type="entry name" value="NAD(P)-bd_dom_sf"/>
</dbReference>
<dbReference type="Gene3D" id="3.90.180.10">
    <property type="entry name" value="Medium-chain alcohol dehydrogenases, catalytic domain"/>
    <property type="match status" value="1"/>
</dbReference>
<feature type="domain" description="Enoyl reductase (ER)" evidence="1">
    <location>
        <begin position="12"/>
        <end position="330"/>
    </location>
</feature>
<reference evidence="2" key="2">
    <citation type="submission" date="2023-05" db="EMBL/GenBank/DDBJ databases">
        <authorList>
            <consortium name="Lawrence Berkeley National Laboratory"/>
            <person name="Steindorff A."/>
            <person name="Hensen N."/>
            <person name="Bonometti L."/>
            <person name="Westerberg I."/>
            <person name="Brannstrom I.O."/>
            <person name="Guillou S."/>
            <person name="Cros-Aarteil S."/>
            <person name="Calhoun S."/>
            <person name="Haridas S."/>
            <person name="Kuo A."/>
            <person name="Mondo S."/>
            <person name="Pangilinan J."/>
            <person name="Riley R."/>
            <person name="Labutti K."/>
            <person name="Andreopoulos B."/>
            <person name="Lipzen A."/>
            <person name="Chen C."/>
            <person name="Yanf M."/>
            <person name="Daum C."/>
            <person name="Ng V."/>
            <person name="Clum A."/>
            <person name="Ohm R."/>
            <person name="Martin F."/>
            <person name="Silar P."/>
            <person name="Natvig D."/>
            <person name="Lalanne C."/>
            <person name="Gautier V."/>
            <person name="Ament-Velasquez S.L."/>
            <person name="Kruys A."/>
            <person name="Hutchinson M.I."/>
            <person name="Powell A.J."/>
            <person name="Barry K."/>
            <person name="Miller A.N."/>
            <person name="Grigoriev I.V."/>
            <person name="Debuchy R."/>
            <person name="Gladieux P."/>
            <person name="Thoren M.H."/>
            <person name="Johannesson H."/>
        </authorList>
    </citation>
    <scope>NUCLEOTIDE SEQUENCE</scope>
    <source>
        <strain evidence="2">CBS 532.94</strain>
    </source>
</reference>
<dbReference type="SUPFAM" id="SSF51735">
    <property type="entry name" value="NAD(P)-binding Rossmann-fold domains"/>
    <property type="match status" value="1"/>
</dbReference>
<dbReference type="AlphaFoldDB" id="A0AAN7C3L3"/>
<dbReference type="PANTHER" id="PTHR11695:SF294">
    <property type="entry name" value="RETICULON-4-INTERACTING PROTEIN 1, MITOCHONDRIAL"/>
    <property type="match status" value="1"/>
</dbReference>
<gene>
    <name evidence="2" type="ORF">C8A03DRAFT_18520</name>
</gene>
<accession>A0AAN7C3L3</accession>
<dbReference type="GO" id="GO:0005739">
    <property type="term" value="C:mitochondrion"/>
    <property type="evidence" value="ECO:0007669"/>
    <property type="project" value="TreeGrafter"/>
</dbReference>
<dbReference type="InterPro" id="IPR020843">
    <property type="entry name" value="ER"/>
</dbReference>
<dbReference type="Pfam" id="PF08240">
    <property type="entry name" value="ADH_N"/>
    <property type="match status" value="1"/>
</dbReference>
<dbReference type="InterPro" id="IPR011032">
    <property type="entry name" value="GroES-like_sf"/>
</dbReference>
<name>A0AAN7C3L3_9PEZI</name>
<reference evidence="2" key="1">
    <citation type="journal article" date="2023" name="Mol. Phylogenet. Evol.">
        <title>Genome-scale phylogeny and comparative genomics of the fungal order Sordariales.</title>
        <authorList>
            <person name="Hensen N."/>
            <person name="Bonometti L."/>
            <person name="Westerberg I."/>
            <person name="Brannstrom I.O."/>
            <person name="Guillou S."/>
            <person name="Cros-Aarteil S."/>
            <person name="Calhoun S."/>
            <person name="Haridas S."/>
            <person name="Kuo A."/>
            <person name="Mondo S."/>
            <person name="Pangilinan J."/>
            <person name="Riley R."/>
            <person name="LaButti K."/>
            <person name="Andreopoulos B."/>
            <person name="Lipzen A."/>
            <person name="Chen C."/>
            <person name="Yan M."/>
            <person name="Daum C."/>
            <person name="Ng V."/>
            <person name="Clum A."/>
            <person name="Steindorff A."/>
            <person name="Ohm R.A."/>
            <person name="Martin F."/>
            <person name="Silar P."/>
            <person name="Natvig D.O."/>
            <person name="Lalanne C."/>
            <person name="Gautier V."/>
            <person name="Ament-Velasquez S.L."/>
            <person name="Kruys A."/>
            <person name="Hutchinson M.I."/>
            <person name="Powell A.J."/>
            <person name="Barry K."/>
            <person name="Miller A.N."/>
            <person name="Grigoriev I.V."/>
            <person name="Debuchy R."/>
            <person name="Gladieux P."/>
            <person name="Hiltunen Thoren M."/>
            <person name="Johannesson H."/>
        </authorList>
    </citation>
    <scope>NUCLEOTIDE SEQUENCE</scope>
    <source>
        <strain evidence="2">CBS 532.94</strain>
    </source>
</reference>
<dbReference type="EMBL" id="MU860348">
    <property type="protein sequence ID" value="KAK4234615.1"/>
    <property type="molecule type" value="Genomic_DNA"/>
</dbReference>
<dbReference type="CDD" id="cd08267">
    <property type="entry name" value="MDR1"/>
    <property type="match status" value="1"/>
</dbReference>
<evidence type="ECO:0000313" key="3">
    <source>
        <dbReference type="Proteomes" id="UP001303760"/>
    </source>
</evidence>
<dbReference type="Pfam" id="PF13602">
    <property type="entry name" value="ADH_zinc_N_2"/>
    <property type="match status" value="1"/>
</dbReference>
<protein>
    <recommendedName>
        <fullName evidence="1">Enoyl reductase (ER) domain-containing protein</fullName>
    </recommendedName>
</protein>
<sequence length="335" mass="35705">MKAWQYSATTGGIEKNLVLNDSAPVPTISSRLGDSELLLKVLSAGLNPVDYKVPELGLVARAVIRTPATPGLDFCGRVVQTTRTVDEFAIGDLVFGRIDGQQHGTMAEYIVAPTKACAHLPDGVSVDEAAAVGVAGMTAYHAIAPNVKPGEKVFLNGGSGGTGTFGIQIAKALGCHVTVSCSPGKADLCRSLGADEIIDYTSSDVSRALKAKGQVFSLVVDNVGTPEDLYRAANDFLLPKGKFVQVGAPINLHAAKTITSRLLLPSFLGGGKRKYEMYNLKHGPEDLKHLEQWLAEKKIKVVIEETYDLEELPRAFEKLKQGKNAGKLVVHVGKD</sequence>
<dbReference type="GO" id="GO:0016491">
    <property type="term" value="F:oxidoreductase activity"/>
    <property type="evidence" value="ECO:0007669"/>
    <property type="project" value="InterPro"/>
</dbReference>
<dbReference type="InterPro" id="IPR050700">
    <property type="entry name" value="YIM1/Zinc_Alcohol_DH_Fams"/>
</dbReference>
<dbReference type="Proteomes" id="UP001303760">
    <property type="component" value="Unassembled WGS sequence"/>
</dbReference>
<dbReference type="InterPro" id="IPR013154">
    <property type="entry name" value="ADH-like_N"/>
</dbReference>
<dbReference type="SUPFAM" id="SSF50129">
    <property type="entry name" value="GroES-like"/>
    <property type="match status" value="1"/>
</dbReference>
<dbReference type="PANTHER" id="PTHR11695">
    <property type="entry name" value="ALCOHOL DEHYDROGENASE RELATED"/>
    <property type="match status" value="1"/>
</dbReference>
<dbReference type="Gene3D" id="3.40.50.720">
    <property type="entry name" value="NAD(P)-binding Rossmann-like Domain"/>
    <property type="match status" value="1"/>
</dbReference>
<organism evidence="2 3">
    <name type="scientific">Achaetomium macrosporum</name>
    <dbReference type="NCBI Taxonomy" id="79813"/>
    <lineage>
        <taxon>Eukaryota</taxon>
        <taxon>Fungi</taxon>
        <taxon>Dikarya</taxon>
        <taxon>Ascomycota</taxon>
        <taxon>Pezizomycotina</taxon>
        <taxon>Sordariomycetes</taxon>
        <taxon>Sordariomycetidae</taxon>
        <taxon>Sordariales</taxon>
        <taxon>Chaetomiaceae</taxon>
        <taxon>Achaetomium</taxon>
    </lineage>
</organism>
<dbReference type="SMART" id="SM00829">
    <property type="entry name" value="PKS_ER"/>
    <property type="match status" value="1"/>
</dbReference>
<keyword evidence="3" id="KW-1185">Reference proteome</keyword>
<evidence type="ECO:0000259" key="1">
    <source>
        <dbReference type="SMART" id="SM00829"/>
    </source>
</evidence>
<proteinExistence type="predicted"/>